<accession>A0A9J6GEH9</accession>
<evidence type="ECO:0000256" key="3">
    <source>
        <dbReference type="ARBA" id="ARBA00022723"/>
    </source>
</evidence>
<comment type="caution">
    <text evidence="13">The sequence shown here is derived from an EMBL/GenBank/DDBJ whole genome shotgun (WGS) entry which is preliminary data.</text>
</comment>
<dbReference type="PROSITE" id="PS51533">
    <property type="entry name" value="ADD"/>
    <property type="match status" value="1"/>
</dbReference>
<dbReference type="SUPFAM" id="SSF57903">
    <property type="entry name" value="FYVE/PHD zinc finger"/>
    <property type="match status" value="1"/>
</dbReference>
<keyword evidence="3" id="KW-0479">Metal-binding</keyword>
<dbReference type="GO" id="GO:0016887">
    <property type="term" value="F:ATP hydrolysis activity"/>
    <property type="evidence" value="ECO:0007669"/>
    <property type="project" value="InterPro"/>
</dbReference>
<feature type="region of interest" description="Disordered" evidence="11">
    <location>
        <begin position="804"/>
        <end position="884"/>
    </location>
</feature>
<evidence type="ECO:0000256" key="5">
    <source>
        <dbReference type="ARBA" id="ARBA00022771"/>
    </source>
</evidence>
<dbReference type="InterPro" id="IPR044574">
    <property type="entry name" value="ARIP4-like"/>
</dbReference>
<keyword evidence="5" id="KW-0863">Zinc-finger</keyword>
<feature type="compositionally biased region" description="Low complexity" evidence="11">
    <location>
        <begin position="820"/>
        <end position="839"/>
    </location>
</feature>
<keyword evidence="6" id="KW-0378">Hydrolase</keyword>
<dbReference type="InterPro" id="IPR027417">
    <property type="entry name" value="P-loop_NTPase"/>
</dbReference>
<dbReference type="GO" id="GO:0010468">
    <property type="term" value="P:regulation of gene expression"/>
    <property type="evidence" value="ECO:0007669"/>
    <property type="project" value="UniProtKB-ARBA"/>
</dbReference>
<keyword evidence="4" id="KW-0547">Nucleotide-binding</keyword>
<dbReference type="GO" id="GO:0003677">
    <property type="term" value="F:DNA binding"/>
    <property type="evidence" value="ECO:0007669"/>
    <property type="project" value="UniProtKB-KW"/>
</dbReference>
<dbReference type="InterPro" id="IPR011011">
    <property type="entry name" value="Znf_FYVE_PHD"/>
</dbReference>
<keyword evidence="14" id="KW-1185">Reference proteome</keyword>
<sequence>MFSCDSFSGEEIEKLTVTCSSCGHQLNHHCSGELRIHRVLQVLVCKRCYSYYGDGDFKKDDTGVDEYCSWCAEGGNLIVCDSCTRAFCKKCVHRNLSRRELRRIGSLKEWKCYVCDPAPLAPMVNYANMVKKYSEDVGNKAAQQGPTPIKMSEAELKRLALEKAELIQQSVAELARGEGNLATVSKMLRDHARTLARIAQGAEDCEKRQLRSRRKAEEKEVKDSCPDSPASADSQSKRTKRRTRNKKPVAAPDPECVVLSEPDEDNGEEMGQGEQASGGERGGDSEAAGSASTADVGRGKIAGPSAKMVNGETSGSGAKDDARCASEEVGGSAAKLVAGVGKEKKAEAAPATLEVPPVLSLGDEFSPLPQNGESENESESLLAELYTSGANTTDEIVPETPPHKEQLKKAVDKEKLVSKDQDKQTKEALDADEAANPGAALDAAPGISELVENSEGPSAGEGDGQRAVKIGIVDSAAENNDRSTETVPSSHEDDDNEPHTPQGTANPRKKKRTPLSKNEKARRALMRSLRYSGESSSDDEFPDLSQSPRTHKPPKKDVARKRKRTSSSSSVLIAECIEKAVEEFNDPKLKMNLAVSLVRLPIDSSEIPMEGVEALPSVDDSEDKEIAKLLTIPKKSRKTAKEEEEESPGTKSKKGSVPRKAKTSKKKVLFFYRLLLSLMSEDSASLKKKKPKKKASEGKESDKEKVEKAEEKEEEEKEEEEEEEEDGSGGKGGKKSSKLSKYEKLLRSKPAYSDNSDSSVKGKNSAKSDEEPKKRDSELSRGLNPVLSSLLVLSRKATKKKKIIYSDDEDFAKDKSESPATSSDESLSEASSSDASFKAASKKKKKTKKGAKLGSDDSDFEATKSKRGYSSASDANKRKKKRKRIKVACSTAEEDNDSDCIALDEEGEGATSRKKIRKLISDKKLTQETKAAAHAEEERKRRIAERQKLYNEALGGGASADDLTVTQVVLEVDLKTKKPLVQVDQSLVGFMKRHQVKGVKFMYNCLIESLEMLKKDPVKGSGCVLAHCMGLGKTFQVISFLHTVMTHEVSGPLLRTAMVVCPYNTVRNWAAEFEHWLDENDLELKVFEISAIKLNNLRADVIDRWQKKGGVLIIGYDLFRRLVNATGRQSDEEAQRALHQGSP</sequence>
<dbReference type="VEuPathDB" id="VectorBase:HLOH_053588"/>
<dbReference type="InterPro" id="IPR038718">
    <property type="entry name" value="SNF2-like_sf"/>
</dbReference>
<evidence type="ECO:0000256" key="9">
    <source>
        <dbReference type="ARBA" id="ARBA00023125"/>
    </source>
</evidence>
<organism evidence="13 14">
    <name type="scientific">Haemaphysalis longicornis</name>
    <name type="common">Bush tick</name>
    <dbReference type="NCBI Taxonomy" id="44386"/>
    <lineage>
        <taxon>Eukaryota</taxon>
        <taxon>Metazoa</taxon>
        <taxon>Ecdysozoa</taxon>
        <taxon>Arthropoda</taxon>
        <taxon>Chelicerata</taxon>
        <taxon>Arachnida</taxon>
        <taxon>Acari</taxon>
        <taxon>Parasitiformes</taxon>
        <taxon>Ixodida</taxon>
        <taxon>Ixodoidea</taxon>
        <taxon>Ixodidae</taxon>
        <taxon>Haemaphysalinae</taxon>
        <taxon>Haemaphysalis</taxon>
    </lineage>
</organism>
<feature type="compositionally biased region" description="Low complexity" evidence="11">
    <location>
        <begin position="434"/>
        <end position="446"/>
    </location>
</feature>
<dbReference type="InterPro" id="IPR041430">
    <property type="entry name" value="ADD_ATRX"/>
</dbReference>
<feature type="compositionally biased region" description="Basic residues" evidence="11">
    <location>
        <begin position="651"/>
        <end position="663"/>
    </location>
</feature>
<dbReference type="GO" id="GO:0008270">
    <property type="term" value="F:zinc ion binding"/>
    <property type="evidence" value="ECO:0007669"/>
    <property type="project" value="UniProtKB-KW"/>
</dbReference>
<dbReference type="Pfam" id="PF17981">
    <property type="entry name" value="ADD_ATRX"/>
    <property type="match status" value="1"/>
</dbReference>
<feature type="compositionally biased region" description="Basic residues" evidence="11">
    <location>
        <begin position="549"/>
        <end position="565"/>
    </location>
</feature>
<feature type="compositionally biased region" description="Basic and acidic residues" evidence="11">
    <location>
        <begin position="766"/>
        <end position="779"/>
    </location>
</feature>
<dbReference type="PANTHER" id="PTHR45797">
    <property type="entry name" value="RAD54-LIKE"/>
    <property type="match status" value="1"/>
</dbReference>
<evidence type="ECO:0000256" key="1">
    <source>
        <dbReference type="ARBA" id="ARBA00004123"/>
    </source>
</evidence>
<keyword evidence="6" id="KW-0347">Helicase</keyword>
<evidence type="ECO:0000313" key="14">
    <source>
        <dbReference type="Proteomes" id="UP000821853"/>
    </source>
</evidence>
<comment type="subcellular location">
    <subcellularLocation>
        <location evidence="1">Nucleus</location>
    </subcellularLocation>
</comment>
<dbReference type="Gene3D" id="3.40.50.10810">
    <property type="entry name" value="Tandem AAA-ATPase domain"/>
    <property type="match status" value="1"/>
</dbReference>
<feature type="compositionally biased region" description="Basic residues" evidence="11">
    <location>
        <begin position="237"/>
        <end position="247"/>
    </location>
</feature>
<dbReference type="OMA" id="FTADIED"/>
<dbReference type="Proteomes" id="UP000821853">
    <property type="component" value="Chromosome 4"/>
</dbReference>
<dbReference type="OrthoDB" id="6286493at2759"/>
<feature type="domain" description="PHD-type" evidence="12">
    <location>
        <begin position="7"/>
        <end position="143"/>
    </location>
</feature>
<evidence type="ECO:0000256" key="4">
    <source>
        <dbReference type="ARBA" id="ARBA00022741"/>
    </source>
</evidence>
<dbReference type="CDD" id="cd11726">
    <property type="entry name" value="ADDz_ATRX"/>
    <property type="match status" value="1"/>
</dbReference>
<dbReference type="AlphaFoldDB" id="A0A9J6GEH9"/>
<evidence type="ECO:0000256" key="10">
    <source>
        <dbReference type="ARBA" id="ARBA00023242"/>
    </source>
</evidence>
<evidence type="ECO:0000256" key="8">
    <source>
        <dbReference type="ARBA" id="ARBA00022840"/>
    </source>
</evidence>
<feature type="region of interest" description="Disordered" evidence="11">
    <location>
        <begin position="359"/>
        <end position="572"/>
    </location>
</feature>
<dbReference type="InterPro" id="IPR025766">
    <property type="entry name" value="ADD"/>
</dbReference>
<dbReference type="PANTHER" id="PTHR45797:SF3">
    <property type="entry name" value="TRANSCRIPTIONAL REGULATOR ATRX HOMOLOG"/>
    <property type="match status" value="1"/>
</dbReference>
<keyword evidence="8" id="KW-0067">ATP-binding</keyword>
<feature type="region of interest" description="Disordered" evidence="11">
    <location>
        <begin position="202"/>
        <end position="324"/>
    </location>
</feature>
<dbReference type="InterPro" id="IPR000330">
    <property type="entry name" value="SNF2_N"/>
</dbReference>
<feature type="compositionally biased region" description="Acidic residues" evidence="11">
    <location>
        <begin position="712"/>
        <end position="727"/>
    </location>
</feature>
<feature type="region of interest" description="Disordered" evidence="11">
    <location>
        <begin position="682"/>
        <end position="792"/>
    </location>
</feature>
<evidence type="ECO:0000256" key="7">
    <source>
        <dbReference type="ARBA" id="ARBA00022833"/>
    </source>
</evidence>
<dbReference type="GO" id="GO:0005524">
    <property type="term" value="F:ATP binding"/>
    <property type="evidence" value="ECO:0007669"/>
    <property type="project" value="UniProtKB-KW"/>
</dbReference>
<dbReference type="Gene3D" id="3.30.40.10">
    <property type="entry name" value="Zinc/RING finger domain, C3HC4 (zinc finger)"/>
    <property type="match status" value="1"/>
</dbReference>
<evidence type="ECO:0000256" key="11">
    <source>
        <dbReference type="SAM" id="MobiDB-lite"/>
    </source>
</evidence>
<protein>
    <recommendedName>
        <fullName evidence="12">PHD-type domain-containing protein</fullName>
    </recommendedName>
</protein>
<feature type="compositionally biased region" description="Polar residues" evidence="11">
    <location>
        <begin position="753"/>
        <end position="762"/>
    </location>
</feature>
<evidence type="ECO:0000256" key="6">
    <source>
        <dbReference type="ARBA" id="ARBA00022806"/>
    </source>
</evidence>
<comment type="similarity">
    <text evidence="2">Belongs to the SNF2/RAD54 helicase family.</text>
</comment>
<keyword evidence="10" id="KW-0539">Nucleus</keyword>
<name>A0A9J6GEH9_HAELO</name>
<evidence type="ECO:0000313" key="13">
    <source>
        <dbReference type="EMBL" id="KAH9373603.1"/>
    </source>
</evidence>
<dbReference type="SUPFAM" id="SSF52540">
    <property type="entry name" value="P-loop containing nucleoside triphosphate hydrolases"/>
    <property type="match status" value="1"/>
</dbReference>
<dbReference type="GO" id="GO:0005634">
    <property type="term" value="C:nucleus"/>
    <property type="evidence" value="ECO:0007669"/>
    <property type="project" value="UniProtKB-SubCell"/>
</dbReference>
<dbReference type="InterPro" id="IPR013083">
    <property type="entry name" value="Znf_RING/FYVE/PHD"/>
</dbReference>
<feature type="compositionally biased region" description="Basic and acidic residues" evidence="11">
    <location>
        <begin position="401"/>
        <end position="429"/>
    </location>
</feature>
<feature type="compositionally biased region" description="Basic residues" evidence="11">
    <location>
        <begin position="840"/>
        <end position="851"/>
    </location>
</feature>
<reference evidence="13 14" key="1">
    <citation type="journal article" date="2020" name="Cell">
        <title>Large-Scale Comparative Analyses of Tick Genomes Elucidate Their Genetic Diversity and Vector Capacities.</title>
        <authorList>
            <consortium name="Tick Genome and Microbiome Consortium (TIGMIC)"/>
            <person name="Jia N."/>
            <person name="Wang J."/>
            <person name="Shi W."/>
            <person name="Du L."/>
            <person name="Sun Y."/>
            <person name="Zhan W."/>
            <person name="Jiang J.F."/>
            <person name="Wang Q."/>
            <person name="Zhang B."/>
            <person name="Ji P."/>
            <person name="Bell-Sakyi L."/>
            <person name="Cui X.M."/>
            <person name="Yuan T.T."/>
            <person name="Jiang B.G."/>
            <person name="Yang W.F."/>
            <person name="Lam T.T."/>
            <person name="Chang Q.C."/>
            <person name="Ding S.J."/>
            <person name="Wang X.J."/>
            <person name="Zhu J.G."/>
            <person name="Ruan X.D."/>
            <person name="Zhao L."/>
            <person name="Wei J.T."/>
            <person name="Ye R.Z."/>
            <person name="Que T.C."/>
            <person name="Du C.H."/>
            <person name="Zhou Y.H."/>
            <person name="Cheng J.X."/>
            <person name="Dai P.F."/>
            <person name="Guo W.B."/>
            <person name="Han X.H."/>
            <person name="Huang E.J."/>
            <person name="Li L.F."/>
            <person name="Wei W."/>
            <person name="Gao Y.C."/>
            <person name="Liu J.Z."/>
            <person name="Shao H.Z."/>
            <person name="Wang X."/>
            <person name="Wang C.C."/>
            <person name="Yang T.C."/>
            <person name="Huo Q.B."/>
            <person name="Li W."/>
            <person name="Chen H.Y."/>
            <person name="Chen S.E."/>
            <person name="Zhou L.G."/>
            <person name="Ni X.B."/>
            <person name="Tian J.H."/>
            <person name="Sheng Y."/>
            <person name="Liu T."/>
            <person name="Pan Y.S."/>
            <person name="Xia L.Y."/>
            <person name="Li J."/>
            <person name="Zhao F."/>
            <person name="Cao W.C."/>
        </authorList>
    </citation>
    <scope>NUCLEOTIDE SEQUENCE [LARGE SCALE GENOMIC DNA]</scope>
    <source>
        <strain evidence="13">HaeL-2018</strain>
    </source>
</reference>
<gene>
    <name evidence="13" type="ORF">HPB48_014800</name>
</gene>
<evidence type="ECO:0000259" key="12">
    <source>
        <dbReference type="PROSITE" id="PS51533"/>
    </source>
</evidence>
<feature type="region of interest" description="Disordered" evidence="11">
    <location>
        <begin position="629"/>
        <end position="663"/>
    </location>
</feature>
<evidence type="ECO:0000256" key="2">
    <source>
        <dbReference type="ARBA" id="ARBA00007025"/>
    </source>
</evidence>
<feature type="compositionally biased region" description="Basic and acidic residues" evidence="11">
    <location>
        <begin position="694"/>
        <end position="711"/>
    </location>
</feature>
<dbReference type="Pfam" id="PF00176">
    <property type="entry name" value="SNF2-rel_dom"/>
    <property type="match status" value="1"/>
</dbReference>
<keyword evidence="7" id="KW-0862">Zinc</keyword>
<keyword evidence="9" id="KW-0238">DNA-binding</keyword>
<dbReference type="EMBL" id="JABSTR010000006">
    <property type="protein sequence ID" value="KAH9373603.1"/>
    <property type="molecule type" value="Genomic_DNA"/>
</dbReference>
<dbReference type="GO" id="GO:0004386">
    <property type="term" value="F:helicase activity"/>
    <property type="evidence" value="ECO:0007669"/>
    <property type="project" value="UniProtKB-KW"/>
</dbReference>
<proteinExistence type="inferred from homology"/>
<feature type="compositionally biased region" description="Basic and acidic residues" evidence="11">
    <location>
        <begin position="204"/>
        <end position="225"/>
    </location>
</feature>